<dbReference type="InterPro" id="IPR005151">
    <property type="entry name" value="Tail-specific_protease"/>
</dbReference>
<evidence type="ECO:0000313" key="8">
    <source>
        <dbReference type="EMBL" id="EOL43052.1"/>
    </source>
</evidence>
<dbReference type="STRING" id="154621.RV11_GL003132"/>
<dbReference type="Pfam" id="PF17820">
    <property type="entry name" value="PDZ_6"/>
    <property type="match status" value="1"/>
</dbReference>
<organism evidence="8 9">
    <name type="scientific">Enterococcus phoeniculicola ATCC BAA-412</name>
    <dbReference type="NCBI Taxonomy" id="1158610"/>
    <lineage>
        <taxon>Bacteria</taxon>
        <taxon>Bacillati</taxon>
        <taxon>Bacillota</taxon>
        <taxon>Bacilli</taxon>
        <taxon>Lactobacillales</taxon>
        <taxon>Enterococcaceae</taxon>
        <taxon>Enterococcus</taxon>
    </lineage>
</organism>
<proteinExistence type="inferred from homology"/>
<accession>R3W646</accession>
<evidence type="ECO:0000256" key="1">
    <source>
        <dbReference type="ARBA" id="ARBA00009179"/>
    </source>
</evidence>
<dbReference type="AlphaFoldDB" id="R3W646"/>
<dbReference type="NCBIfam" id="TIGR00225">
    <property type="entry name" value="prc"/>
    <property type="match status" value="1"/>
</dbReference>
<dbReference type="InterPro" id="IPR041489">
    <property type="entry name" value="PDZ_6"/>
</dbReference>
<dbReference type="InterPro" id="IPR055210">
    <property type="entry name" value="CtpA/B_N"/>
</dbReference>
<protein>
    <submittedName>
        <fullName evidence="8">C-terminal processing peptidase</fullName>
    </submittedName>
</protein>
<dbReference type="InterPro" id="IPR036034">
    <property type="entry name" value="PDZ_sf"/>
</dbReference>
<comment type="similarity">
    <text evidence="1 5">Belongs to the peptidase S41A family.</text>
</comment>
<keyword evidence="9" id="KW-1185">Reference proteome</keyword>
<dbReference type="Gene3D" id="3.90.226.10">
    <property type="entry name" value="2-enoyl-CoA Hydratase, Chain A, domain 1"/>
    <property type="match status" value="1"/>
</dbReference>
<dbReference type="SUPFAM" id="SSF52096">
    <property type="entry name" value="ClpP/crotonase"/>
    <property type="match status" value="1"/>
</dbReference>
<evidence type="ECO:0000259" key="7">
    <source>
        <dbReference type="PROSITE" id="PS50106"/>
    </source>
</evidence>
<dbReference type="Pfam" id="PF03572">
    <property type="entry name" value="Peptidase_S41"/>
    <property type="match status" value="1"/>
</dbReference>
<dbReference type="PATRIC" id="fig|1158610.3.peg.2023"/>
<feature type="domain" description="PDZ" evidence="7">
    <location>
        <begin position="101"/>
        <end position="170"/>
    </location>
</feature>
<dbReference type="PANTHER" id="PTHR32060:SF30">
    <property type="entry name" value="CARBOXY-TERMINAL PROCESSING PROTEASE CTPA"/>
    <property type="match status" value="1"/>
</dbReference>
<keyword evidence="6" id="KW-0812">Transmembrane</keyword>
<dbReference type="Pfam" id="PF01471">
    <property type="entry name" value="PG_binding_1"/>
    <property type="match status" value="1"/>
</dbReference>
<dbReference type="GO" id="GO:0006508">
    <property type="term" value="P:proteolysis"/>
    <property type="evidence" value="ECO:0007669"/>
    <property type="project" value="UniProtKB-KW"/>
</dbReference>
<keyword evidence="3 5" id="KW-0378">Hydrolase</keyword>
<dbReference type="PANTHER" id="PTHR32060">
    <property type="entry name" value="TAIL-SPECIFIC PROTEASE"/>
    <property type="match status" value="1"/>
</dbReference>
<dbReference type="GO" id="GO:0008236">
    <property type="term" value="F:serine-type peptidase activity"/>
    <property type="evidence" value="ECO:0007669"/>
    <property type="project" value="UniProtKB-KW"/>
</dbReference>
<keyword evidence="6" id="KW-1133">Transmembrane helix</keyword>
<dbReference type="SUPFAM" id="SSF47090">
    <property type="entry name" value="PGBD-like"/>
    <property type="match status" value="1"/>
</dbReference>
<dbReference type="CDD" id="cd06782">
    <property type="entry name" value="cpPDZ_CPP-like"/>
    <property type="match status" value="1"/>
</dbReference>
<dbReference type="SUPFAM" id="SSF50156">
    <property type="entry name" value="PDZ domain-like"/>
    <property type="match status" value="1"/>
</dbReference>
<dbReference type="PROSITE" id="PS50106">
    <property type="entry name" value="PDZ"/>
    <property type="match status" value="1"/>
</dbReference>
<comment type="caution">
    <text evidence="8">The sequence shown here is derived from an EMBL/GenBank/DDBJ whole genome shotgun (WGS) entry which is preliminary data.</text>
</comment>
<dbReference type="Gene3D" id="2.30.42.10">
    <property type="match status" value="1"/>
</dbReference>
<keyword evidence="4 5" id="KW-0720">Serine protease</keyword>
<feature type="transmembrane region" description="Helical" evidence="6">
    <location>
        <begin position="12"/>
        <end position="31"/>
    </location>
</feature>
<keyword evidence="2 5" id="KW-0645">Protease</keyword>
<reference evidence="8 9" key="1">
    <citation type="submission" date="2013-02" db="EMBL/GenBank/DDBJ databases">
        <title>The Genome Sequence of Enterococcus phoeniculicola BAA-412.</title>
        <authorList>
            <consortium name="The Broad Institute Genome Sequencing Platform"/>
            <consortium name="The Broad Institute Genome Sequencing Center for Infectious Disease"/>
            <person name="Earl A.M."/>
            <person name="Gilmore M.S."/>
            <person name="Lebreton F."/>
            <person name="Walker B."/>
            <person name="Young S.K."/>
            <person name="Zeng Q."/>
            <person name="Gargeya S."/>
            <person name="Fitzgerald M."/>
            <person name="Haas B."/>
            <person name="Abouelleil A."/>
            <person name="Alvarado L."/>
            <person name="Arachchi H.M."/>
            <person name="Berlin A.M."/>
            <person name="Chapman S.B."/>
            <person name="Dewar J."/>
            <person name="Goldberg J."/>
            <person name="Griggs A."/>
            <person name="Gujja S."/>
            <person name="Hansen M."/>
            <person name="Howarth C."/>
            <person name="Imamovic A."/>
            <person name="Larimer J."/>
            <person name="McCowan C."/>
            <person name="Murphy C."/>
            <person name="Neiman D."/>
            <person name="Pearson M."/>
            <person name="Priest M."/>
            <person name="Roberts A."/>
            <person name="Saif S."/>
            <person name="Shea T."/>
            <person name="Sisk P."/>
            <person name="Sykes S."/>
            <person name="Wortman J."/>
            <person name="Nusbaum C."/>
            <person name="Birren B."/>
        </authorList>
    </citation>
    <scope>NUCLEOTIDE SEQUENCE [LARGE SCALE GENOMIC DNA]</scope>
    <source>
        <strain evidence="8 9">ATCC BAA-412</strain>
    </source>
</reference>
<evidence type="ECO:0000256" key="5">
    <source>
        <dbReference type="RuleBase" id="RU004404"/>
    </source>
</evidence>
<dbReference type="OrthoDB" id="9812068at2"/>
<evidence type="ECO:0000256" key="3">
    <source>
        <dbReference type="ARBA" id="ARBA00022801"/>
    </source>
</evidence>
<evidence type="ECO:0000256" key="2">
    <source>
        <dbReference type="ARBA" id="ARBA00022670"/>
    </source>
</evidence>
<dbReference type="RefSeq" id="WP_010768691.1">
    <property type="nucleotide sequence ID" value="NZ_ASWE01000002.1"/>
</dbReference>
<evidence type="ECO:0000313" key="9">
    <source>
        <dbReference type="Proteomes" id="UP000013785"/>
    </source>
</evidence>
<dbReference type="InterPro" id="IPR029045">
    <property type="entry name" value="ClpP/crotonase-like_dom_sf"/>
</dbReference>
<dbReference type="GO" id="GO:0030288">
    <property type="term" value="C:outer membrane-bounded periplasmic space"/>
    <property type="evidence" value="ECO:0007669"/>
    <property type="project" value="TreeGrafter"/>
</dbReference>
<dbReference type="Gene3D" id="1.10.101.10">
    <property type="entry name" value="PGBD-like superfamily/PGBD"/>
    <property type="match status" value="1"/>
</dbReference>
<dbReference type="Proteomes" id="UP000013785">
    <property type="component" value="Unassembled WGS sequence"/>
</dbReference>
<dbReference type="InterPro" id="IPR004447">
    <property type="entry name" value="Peptidase_S41A"/>
</dbReference>
<dbReference type="GO" id="GO:0004175">
    <property type="term" value="F:endopeptidase activity"/>
    <property type="evidence" value="ECO:0007669"/>
    <property type="project" value="TreeGrafter"/>
</dbReference>
<dbReference type="SMART" id="SM00245">
    <property type="entry name" value="TSPc"/>
    <property type="match status" value="1"/>
</dbReference>
<dbReference type="SMART" id="SM00228">
    <property type="entry name" value="PDZ"/>
    <property type="match status" value="1"/>
</dbReference>
<dbReference type="InterPro" id="IPR002477">
    <property type="entry name" value="Peptidoglycan-bd-like"/>
</dbReference>
<dbReference type="HOGENOM" id="CLU_017295_3_0_9"/>
<name>R3W646_9ENTE</name>
<dbReference type="CDD" id="cd07560">
    <property type="entry name" value="Peptidase_S41_CPP"/>
    <property type="match status" value="1"/>
</dbReference>
<sequence>MPKHKQFISFNRYLISLLCVGIISGGSVYIIQKEIRLVEKNQAAQSVDERDELKKVHALYDEINNYYVGDVKKEELVEGAVKGMTDALDDPYSSYLNNEEATNLTNSLSGSFEGIGAVVTMKNKQPTIAETPIKDSPAEKAGLKAEDILLKVDGKETTGKTLDEVVSKIRGEKGSKVTLTILRGEETFDVTLTRDTIPQSTVKSTIDKENKTVGSIQITSFGEKTASELKEHIQSLRKKGATSFIIDLRNNTGGLLDQVEEMSSMFLKDGKTIVQFSDKEGNQSKTVAGKELDDGFKVKEPVAVLVNEYSASASEIFAAALNESADVPLIGTKTFGKGTVQTVRGLDEKSELKLTVMKWLTPTGKWIHEKGIEPTIKATYPDYAFLNPISREKTLKRGDSSEVVENVNQLLAALGYNTKGQAFDEQTETAVREFQAGHKLSVTGEIDDGTATALEKALFTLIDENDNAYNSALEQLKK</sequence>
<evidence type="ECO:0000256" key="6">
    <source>
        <dbReference type="SAM" id="Phobius"/>
    </source>
</evidence>
<dbReference type="Gene3D" id="3.30.750.44">
    <property type="match status" value="1"/>
</dbReference>
<gene>
    <name evidence="8" type="ORF">UC3_02029</name>
</gene>
<evidence type="ECO:0000256" key="4">
    <source>
        <dbReference type="ARBA" id="ARBA00022825"/>
    </source>
</evidence>
<keyword evidence="6" id="KW-0472">Membrane</keyword>
<dbReference type="eggNOG" id="COG0793">
    <property type="taxonomic scope" value="Bacteria"/>
</dbReference>
<dbReference type="FunFam" id="2.30.42.10:FF:000063">
    <property type="entry name" value="Peptidase, S41 family"/>
    <property type="match status" value="1"/>
</dbReference>
<dbReference type="Pfam" id="PF22694">
    <property type="entry name" value="CtpB_N-like"/>
    <property type="match status" value="1"/>
</dbReference>
<dbReference type="InterPro" id="IPR001478">
    <property type="entry name" value="PDZ"/>
</dbReference>
<dbReference type="EMBL" id="AJAT01000016">
    <property type="protein sequence ID" value="EOL43052.1"/>
    <property type="molecule type" value="Genomic_DNA"/>
</dbReference>
<dbReference type="InterPro" id="IPR036366">
    <property type="entry name" value="PGBDSf"/>
</dbReference>
<dbReference type="InterPro" id="IPR036365">
    <property type="entry name" value="PGBD-like_sf"/>
</dbReference>
<dbReference type="GO" id="GO:0007165">
    <property type="term" value="P:signal transduction"/>
    <property type="evidence" value="ECO:0007669"/>
    <property type="project" value="TreeGrafter"/>
</dbReference>